<dbReference type="EMBL" id="GGEC01062990">
    <property type="protein sequence ID" value="MBX43474.1"/>
    <property type="molecule type" value="Transcribed_RNA"/>
</dbReference>
<proteinExistence type="predicted"/>
<organism evidence="1">
    <name type="scientific">Rhizophora mucronata</name>
    <name type="common">Asiatic mangrove</name>
    <dbReference type="NCBI Taxonomy" id="61149"/>
    <lineage>
        <taxon>Eukaryota</taxon>
        <taxon>Viridiplantae</taxon>
        <taxon>Streptophyta</taxon>
        <taxon>Embryophyta</taxon>
        <taxon>Tracheophyta</taxon>
        <taxon>Spermatophyta</taxon>
        <taxon>Magnoliopsida</taxon>
        <taxon>eudicotyledons</taxon>
        <taxon>Gunneridae</taxon>
        <taxon>Pentapetalae</taxon>
        <taxon>rosids</taxon>
        <taxon>fabids</taxon>
        <taxon>Malpighiales</taxon>
        <taxon>Rhizophoraceae</taxon>
        <taxon>Rhizophora</taxon>
    </lineage>
</organism>
<accession>A0A2P2NM47</accession>
<reference evidence="1" key="1">
    <citation type="submission" date="2018-02" db="EMBL/GenBank/DDBJ databases">
        <title>Rhizophora mucronata_Transcriptome.</title>
        <authorList>
            <person name="Meera S.P."/>
            <person name="Sreeshan A."/>
            <person name="Augustine A."/>
        </authorList>
    </citation>
    <scope>NUCLEOTIDE SEQUENCE</scope>
    <source>
        <tissue evidence="1">Leaf</tissue>
    </source>
</reference>
<dbReference type="AlphaFoldDB" id="A0A2P2NM47"/>
<name>A0A2P2NM47_RHIMU</name>
<evidence type="ECO:0000313" key="1">
    <source>
        <dbReference type="EMBL" id="MBX43474.1"/>
    </source>
</evidence>
<sequence length="26" mass="2950">MSLTHVIEDNIKKFKSQNCGQIISCL</sequence>
<protein>
    <submittedName>
        <fullName evidence="1">Uncharacterized protein</fullName>
    </submittedName>
</protein>